<evidence type="ECO:0000313" key="1">
    <source>
        <dbReference type="EMBL" id="PVD19778.1"/>
    </source>
</evidence>
<name>A0A2T7NF27_POMCA</name>
<proteinExistence type="predicted"/>
<keyword evidence="2" id="KW-1185">Reference proteome</keyword>
<dbReference type="Proteomes" id="UP000245119">
    <property type="component" value="Linkage Group LG13"/>
</dbReference>
<dbReference type="OrthoDB" id="2134446at2759"/>
<protein>
    <submittedName>
        <fullName evidence="1">Uncharacterized protein</fullName>
    </submittedName>
</protein>
<gene>
    <name evidence="1" type="ORF">C0Q70_20269</name>
</gene>
<sequence length="219" mass="24247">MTTAACGVGVAKVKKVVLSCFQASLLNLYNVRTKVRCANAPFRSEKELPLPSVLNTSVIEQCVDERLAQIFEDDDEERLATCFIIACLPGLADILQLVQILAKRNQSQELAEDDVRGVQPVLGRHLQCGVQDKVFKGILPTPSADTSVFSVEVDDLNNKVYVHWSREDIGHDFLQAVQRMLKQLRDEGRQPSEAEYFATHLATCTSATVVGGSRAIPYR</sequence>
<dbReference type="EMBL" id="PZQS01000013">
    <property type="protein sequence ID" value="PVD19778.1"/>
    <property type="molecule type" value="Genomic_DNA"/>
</dbReference>
<reference evidence="1 2" key="1">
    <citation type="submission" date="2018-04" db="EMBL/GenBank/DDBJ databases">
        <title>The genome of golden apple snail Pomacea canaliculata provides insight into stress tolerance and invasive adaptation.</title>
        <authorList>
            <person name="Liu C."/>
            <person name="Liu B."/>
            <person name="Ren Y."/>
            <person name="Zhang Y."/>
            <person name="Wang H."/>
            <person name="Li S."/>
            <person name="Jiang F."/>
            <person name="Yin L."/>
            <person name="Zhang G."/>
            <person name="Qian W."/>
            <person name="Fan W."/>
        </authorList>
    </citation>
    <scope>NUCLEOTIDE SEQUENCE [LARGE SCALE GENOMIC DNA]</scope>
    <source>
        <strain evidence="1">SZHN2017</strain>
        <tissue evidence="1">Muscle</tissue>
    </source>
</reference>
<dbReference type="AlphaFoldDB" id="A0A2T7NF27"/>
<organism evidence="1 2">
    <name type="scientific">Pomacea canaliculata</name>
    <name type="common">Golden apple snail</name>
    <dbReference type="NCBI Taxonomy" id="400727"/>
    <lineage>
        <taxon>Eukaryota</taxon>
        <taxon>Metazoa</taxon>
        <taxon>Spiralia</taxon>
        <taxon>Lophotrochozoa</taxon>
        <taxon>Mollusca</taxon>
        <taxon>Gastropoda</taxon>
        <taxon>Caenogastropoda</taxon>
        <taxon>Architaenioglossa</taxon>
        <taxon>Ampullarioidea</taxon>
        <taxon>Ampullariidae</taxon>
        <taxon>Pomacea</taxon>
    </lineage>
</organism>
<accession>A0A2T7NF27</accession>
<comment type="caution">
    <text evidence="1">The sequence shown here is derived from an EMBL/GenBank/DDBJ whole genome shotgun (WGS) entry which is preliminary data.</text>
</comment>
<evidence type="ECO:0000313" key="2">
    <source>
        <dbReference type="Proteomes" id="UP000245119"/>
    </source>
</evidence>